<keyword evidence="4" id="KW-1185">Reference proteome</keyword>
<dbReference type="SUPFAM" id="SSF47413">
    <property type="entry name" value="lambda repressor-like DNA-binding domains"/>
    <property type="match status" value="1"/>
</dbReference>
<dbReference type="Gene3D" id="1.10.260.40">
    <property type="entry name" value="lambda repressor-like DNA-binding domains"/>
    <property type="match status" value="1"/>
</dbReference>
<evidence type="ECO:0000313" key="3">
    <source>
        <dbReference type="EMBL" id="SFB31058.1"/>
    </source>
</evidence>
<dbReference type="STRING" id="1120918.SAMN05216249_11927"/>
<dbReference type="GO" id="GO:0003677">
    <property type="term" value="F:DNA binding"/>
    <property type="evidence" value="ECO:0007669"/>
    <property type="project" value="UniProtKB-KW"/>
</dbReference>
<name>A0A1I1A398_9FIRM</name>
<dbReference type="InterPro" id="IPR010982">
    <property type="entry name" value="Lambda_DNA-bd_dom_sf"/>
</dbReference>
<evidence type="ECO:0000256" key="1">
    <source>
        <dbReference type="ARBA" id="ARBA00023125"/>
    </source>
</evidence>
<dbReference type="Proteomes" id="UP000198838">
    <property type="component" value="Unassembled WGS sequence"/>
</dbReference>
<gene>
    <name evidence="3" type="ORF">SAMN05216249_11927</name>
</gene>
<keyword evidence="1" id="KW-0238">DNA-binding</keyword>
<accession>A0A1I1A398</accession>
<dbReference type="PANTHER" id="PTHR46558:SF4">
    <property type="entry name" value="DNA-BIDING PHAGE PROTEIN"/>
    <property type="match status" value="1"/>
</dbReference>
<dbReference type="Pfam" id="PF01381">
    <property type="entry name" value="HTH_3"/>
    <property type="match status" value="1"/>
</dbReference>
<dbReference type="CDD" id="cd00093">
    <property type="entry name" value="HTH_XRE"/>
    <property type="match status" value="1"/>
</dbReference>
<dbReference type="SMART" id="SM00530">
    <property type="entry name" value="HTH_XRE"/>
    <property type="match status" value="1"/>
</dbReference>
<dbReference type="EMBL" id="FOJY01000019">
    <property type="protein sequence ID" value="SFB31058.1"/>
    <property type="molecule type" value="Genomic_DNA"/>
</dbReference>
<dbReference type="PROSITE" id="PS50943">
    <property type="entry name" value="HTH_CROC1"/>
    <property type="match status" value="1"/>
</dbReference>
<dbReference type="RefSeq" id="WP_242949139.1">
    <property type="nucleotide sequence ID" value="NZ_FOJY01000019.1"/>
</dbReference>
<organism evidence="3 4">
    <name type="scientific">Acetitomaculum ruminis DSM 5522</name>
    <dbReference type="NCBI Taxonomy" id="1120918"/>
    <lineage>
        <taxon>Bacteria</taxon>
        <taxon>Bacillati</taxon>
        <taxon>Bacillota</taxon>
        <taxon>Clostridia</taxon>
        <taxon>Lachnospirales</taxon>
        <taxon>Lachnospiraceae</taxon>
        <taxon>Acetitomaculum</taxon>
    </lineage>
</organism>
<sequence length="78" mass="9134">MKDLTYSNNIYDLRKKNHISQNKMADDLGINRRTISLIENGEQNVSLDYAYRISAYFNLLVQEVFPETKEEAETTETE</sequence>
<evidence type="ECO:0000313" key="4">
    <source>
        <dbReference type="Proteomes" id="UP000198838"/>
    </source>
</evidence>
<evidence type="ECO:0000259" key="2">
    <source>
        <dbReference type="PROSITE" id="PS50943"/>
    </source>
</evidence>
<protein>
    <submittedName>
        <fullName evidence="3">Transcriptional regulator</fullName>
    </submittedName>
</protein>
<dbReference type="PANTHER" id="PTHR46558">
    <property type="entry name" value="TRACRIPTIONAL REGULATORY PROTEIN-RELATED-RELATED"/>
    <property type="match status" value="1"/>
</dbReference>
<feature type="domain" description="HTH cro/C1-type" evidence="2">
    <location>
        <begin position="10"/>
        <end position="64"/>
    </location>
</feature>
<dbReference type="InterPro" id="IPR001387">
    <property type="entry name" value="Cro/C1-type_HTH"/>
</dbReference>
<dbReference type="AlphaFoldDB" id="A0A1I1A398"/>
<proteinExistence type="predicted"/>
<reference evidence="3 4" key="1">
    <citation type="submission" date="2016-10" db="EMBL/GenBank/DDBJ databases">
        <authorList>
            <person name="de Groot N.N."/>
        </authorList>
    </citation>
    <scope>NUCLEOTIDE SEQUENCE [LARGE SCALE GENOMIC DNA]</scope>
    <source>
        <strain evidence="3 4">DSM 5522</strain>
    </source>
</reference>